<keyword evidence="1" id="KW-0175">Coiled coil</keyword>
<gene>
    <name evidence="4" type="ordered locus">LOC_Os12g09870</name>
</gene>
<feature type="region of interest" description="Disordered" evidence="2">
    <location>
        <begin position="296"/>
        <end position="519"/>
    </location>
</feature>
<feature type="compositionally biased region" description="Low complexity" evidence="2">
    <location>
        <begin position="448"/>
        <end position="460"/>
    </location>
</feature>
<reference evidence="4" key="3">
    <citation type="submission" date="2006-01" db="EMBL/GenBank/DDBJ databases">
        <authorList>
            <person name="Buell R."/>
        </authorList>
    </citation>
    <scope>NUCLEOTIDE SEQUENCE</scope>
</reference>
<evidence type="ECO:0000256" key="1">
    <source>
        <dbReference type="SAM" id="Coils"/>
    </source>
</evidence>
<sequence>MAEEKESFEGQWAPSDVTEENLKEMVAHGVLPVKEIIGWRPACGEAFPTPDTNEVVVFSHFFYGGFALLTSKFFRGILNFYGISLHHLNPNSIVHIANFIHVCEAFLGIKPHFALFRRIFFLKPQPNKNKPCVVGGAGFQLRGTLSQKYFSMPFKTSNKGWHANWFYVQNPEPALPEYSCLPPVYQDTWNSLPIGDEAAQALELMDRMLKLKEQGLQGEQITRHFIKCRLAPIKERSRTAFEFDGKHDPNREEPDSLDFKIMKERMYKIFSNAIVVSYSHQLPVVPYNAFNPPPQEYALMKSDPPITQRRSPRQHTVQGGGGPTIRSDPQPQTSNPTGQTGSRKRKLVLDNDEGDDDNKSGDKGSPNKLPKRTMPRKKLANRPTPKIRTSSRKPSDIDPTGKDPDPAVTGPSSSKDPEPTAESQPASAHASGDKADPSDQPPTGNQSAAAETATTQEPPTGNQSDVGPDQEIPEVEAQTTTSQGPEAGNDSMIGSPNKEQGSRHAQLGTSSGTPGDDEEAIPRIKAADDSRPPILLKWWDENSQVAGIVINRQKEDEEVCQLKKALGEATRIVNRIHLRNEAKTTTLEKLVPHLGTLKAVRDQLHEAKELAKKSEKELRDRIAQLQDSNFELSGASKAQAARMAQMEKQIEALKKDKAELAAQRDSALKEVEDRKIKSQAQFDVLVGKIKRLEGARDEVANVATPLVQAMFLNNSGPSALDATEIFDKLRVAPDVYFKNIKKAGSMGASMALAMTKSLYPRIEIDAIDGFADGTSEEAALDLISNAQNAADKIAGDVVDQFRNTDLQPSSNNSDDEKTDSD</sequence>
<feature type="compositionally biased region" description="Basic and acidic residues" evidence="2">
    <location>
        <begin position="393"/>
        <end position="405"/>
    </location>
</feature>
<organism evidence="4">
    <name type="scientific">Oryza sativa subsp. japonica</name>
    <name type="common">Rice</name>
    <dbReference type="NCBI Taxonomy" id="39947"/>
    <lineage>
        <taxon>Eukaryota</taxon>
        <taxon>Viridiplantae</taxon>
        <taxon>Streptophyta</taxon>
        <taxon>Embryophyta</taxon>
        <taxon>Tracheophyta</taxon>
        <taxon>Spermatophyta</taxon>
        <taxon>Magnoliopsida</taxon>
        <taxon>Liliopsida</taxon>
        <taxon>Poales</taxon>
        <taxon>Poaceae</taxon>
        <taxon>BOP clade</taxon>
        <taxon>Oryzoideae</taxon>
        <taxon>Oryzeae</taxon>
        <taxon>Oryzinae</taxon>
        <taxon>Oryza</taxon>
        <taxon>Oryza sativa</taxon>
    </lineage>
</organism>
<evidence type="ECO:0000259" key="3">
    <source>
        <dbReference type="Pfam" id="PF04195"/>
    </source>
</evidence>
<proteinExistence type="predicted"/>
<feature type="compositionally biased region" description="Polar residues" evidence="2">
    <location>
        <begin position="327"/>
        <end position="341"/>
    </location>
</feature>
<dbReference type="Pfam" id="PF04195">
    <property type="entry name" value="Transposase_28"/>
    <property type="match status" value="1"/>
</dbReference>
<feature type="domain" description="Transposase (putative) gypsy type" evidence="3">
    <location>
        <begin position="56"/>
        <end position="123"/>
    </location>
</feature>
<dbReference type="EMBL" id="DP000011">
    <property type="protein sequence ID" value="ABA96684.1"/>
    <property type="molecule type" value="Genomic_DNA"/>
</dbReference>
<evidence type="ECO:0000313" key="4">
    <source>
        <dbReference type="EMBL" id="ABA96684.1"/>
    </source>
</evidence>
<feature type="coiled-coil region" evidence="1">
    <location>
        <begin position="597"/>
        <end position="670"/>
    </location>
</feature>
<accession>Q2QWC0</accession>
<evidence type="ECO:0000256" key="2">
    <source>
        <dbReference type="SAM" id="MobiDB-lite"/>
    </source>
</evidence>
<feature type="compositionally biased region" description="Polar residues" evidence="2">
    <location>
        <begin position="802"/>
        <end position="812"/>
    </location>
</feature>
<dbReference type="InterPro" id="IPR007321">
    <property type="entry name" value="Transposase_28"/>
</dbReference>
<name>Q2QWC0_ORYSJ</name>
<dbReference type="AlphaFoldDB" id="Q2QWC0"/>
<feature type="region of interest" description="Disordered" evidence="2">
    <location>
        <begin position="802"/>
        <end position="821"/>
    </location>
</feature>
<reference evidence="4" key="1">
    <citation type="journal article" date="2005" name="BMC Biol.">
        <title>The sequence of rice chromosomes 11 and 12, rich in disease resistance genes and recent gene duplications.</title>
        <authorList>
            <consortium name="The rice chromosomes 11 and 12 sequencing consortia"/>
        </authorList>
    </citation>
    <scope>NUCLEOTIDE SEQUENCE [LARGE SCALE GENOMIC DNA]</scope>
</reference>
<feature type="compositionally biased region" description="Basic residues" evidence="2">
    <location>
        <begin position="369"/>
        <end position="380"/>
    </location>
</feature>
<dbReference type="PANTHER" id="PTHR33026">
    <property type="entry name" value="OS06G0360600 PROTEIN"/>
    <property type="match status" value="1"/>
</dbReference>
<reference evidence="4" key="2">
    <citation type="submission" date="2005-04" db="EMBL/GenBank/DDBJ databases">
        <authorList>
            <person name="Buell C.R."/>
            <person name="Wing R.A."/>
            <person name="McCombie W.A."/>
            <person name="Ouyang S."/>
        </authorList>
    </citation>
    <scope>NUCLEOTIDE SEQUENCE</scope>
</reference>
<dbReference type="PANTHER" id="PTHR33026:SF7">
    <property type="entry name" value="OS03G0100275 PROTEIN"/>
    <property type="match status" value="1"/>
</dbReference>
<protein>
    <submittedName>
        <fullName evidence="4">Retrotransposon protein, putative, Ty3-gypsy subclass</fullName>
    </submittedName>
</protein>